<organism evidence="2 3">
    <name type="scientific">Durio zibethinus</name>
    <name type="common">Durian</name>
    <dbReference type="NCBI Taxonomy" id="66656"/>
    <lineage>
        <taxon>Eukaryota</taxon>
        <taxon>Viridiplantae</taxon>
        <taxon>Streptophyta</taxon>
        <taxon>Embryophyta</taxon>
        <taxon>Tracheophyta</taxon>
        <taxon>Spermatophyta</taxon>
        <taxon>Magnoliopsida</taxon>
        <taxon>eudicotyledons</taxon>
        <taxon>Gunneridae</taxon>
        <taxon>Pentapetalae</taxon>
        <taxon>rosids</taxon>
        <taxon>malvids</taxon>
        <taxon>Malvales</taxon>
        <taxon>Malvaceae</taxon>
        <taxon>Helicteroideae</taxon>
        <taxon>Durio</taxon>
    </lineage>
</organism>
<evidence type="ECO:0000313" key="2">
    <source>
        <dbReference type="Proteomes" id="UP000515121"/>
    </source>
</evidence>
<proteinExistence type="predicted"/>
<dbReference type="RefSeq" id="XP_022718137.1">
    <property type="nucleotide sequence ID" value="XM_022862402.1"/>
</dbReference>
<feature type="compositionally biased region" description="Basic residues" evidence="1">
    <location>
        <begin position="10"/>
        <end position="23"/>
    </location>
</feature>
<gene>
    <name evidence="3" type="primary">LOC111276652</name>
</gene>
<feature type="region of interest" description="Disordered" evidence="1">
    <location>
        <begin position="1"/>
        <end position="23"/>
    </location>
</feature>
<reference evidence="3" key="1">
    <citation type="submission" date="2025-08" db="UniProtKB">
        <authorList>
            <consortium name="RefSeq"/>
        </authorList>
    </citation>
    <scope>IDENTIFICATION</scope>
    <source>
        <tissue evidence="3">Fruit stalk</tissue>
    </source>
</reference>
<dbReference type="KEGG" id="dzi:111276652"/>
<dbReference type="GeneID" id="111276652"/>
<dbReference type="PANTHER" id="PTHR48248:SF5">
    <property type="entry name" value="UVR DOMAIN-CONTAINING PROTEIN"/>
    <property type="match status" value="1"/>
</dbReference>
<sequence>MKSPLAIGKKPSRSSKRGHKKKLKMRIGRLRKKIEEISEYQKGIKQGQRQLKEKFEIIESECEQLQKETGFIIQQCASTQIRIALMFQILNARQNNDFTKASQLTQALRELIVEQKNLDASASTY</sequence>
<protein>
    <submittedName>
        <fullName evidence="3">Uncharacterized protein LOC111276652</fullName>
    </submittedName>
</protein>
<dbReference type="PANTHER" id="PTHR48248">
    <property type="entry name" value="UVR DOMAIN-CONTAINING PROTEIN"/>
    <property type="match status" value="1"/>
</dbReference>
<accession>A0A6P5WR07</accession>
<dbReference type="AlphaFoldDB" id="A0A6P5WR07"/>
<keyword evidence="2" id="KW-1185">Reference proteome</keyword>
<evidence type="ECO:0000313" key="3">
    <source>
        <dbReference type="RefSeq" id="XP_022718137.1"/>
    </source>
</evidence>
<name>A0A6P5WR07_DURZI</name>
<evidence type="ECO:0000256" key="1">
    <source>
        <dbReference type="SAM" id="MobiDB-lite"/>
    </source>
</evidence>
<dbReference type="Proteomes" id="UP000515121">
    <property type="component" value="Unplaced"/>
</dbReference>